<feature type="region of interest" description="Disordered" evidence="1">
    <location>
        <begin position="83"/>
        <end position="108"/>
    </location>
</feature>
<evidence type="ECO:0000256" key="1">
    <source>
        <dbReference type="SAM" id="MobiDB-lite"/>
    </source>
</evidence>
<gene>
    <name evidence="2" type="ORF">XENOCAPTIV_025360</name>
</gene>
<protein>
    <submittedName>
        <fullName evidence="2">Uncharacterized protein</fullName>
    </submittedName>
</protein>
<reference evidence="2 3" key="1">
    <citation type="submission" date="2021-06" db="EMBL/GenBank/DDBJ databases">
        <authorList>
            <person name="Palmer J.M."/>
        </authorList>
    </citation>
    <scope>NUCLEOTIDE SEQUENCE [LARGE SCALE GENOMIC DNA]</scope>
    <source>
        <strain evidence="2 3">XC_2019</strain>
        <tissue evidence="2">Muscle</tissue>
    </source>
</reference>
<evidence type="ECO:0000313" key="2">
    <source>
        <dbReference type="EMBL" id="MEQ2194202.1"/>
    </source>
</evidence>
<name>A0ABV0QFC6_9TELE</name>
<dbReference type="Proteomes" id="UP001434883">
    <property type="component" value="Unassembled WGS sequence"/>
</dbReference>
<comment type="caution">
    <text evidence="2">The sequence shown here is derived from an EMBL/GenBank/DDBJ whole genome shotgun (WGS) entry which is preliminary data.</text>
</comment>
<keyword evidence="3" id="KW-1185">Reference proteome</keyword>
<proteinExistence type="predicted"/>
<sequence>MEVLHCAYPTKSLLTLPGTCVPRKVLTTSPVNHLGNLRPVHSPTPHTATWTKNREKLNHCTTTSPVNLTLRGMTHLLLLETISPPNSKKDSPSVHKCTSPPVSQTRLPHSLGVHQKSDLSTTQLFSSVCHRSATGAAGPRLILVMHI</sequence>
<organism evidence="2 3">
    <name type="scientific">Xenoophorus captivus</name>
    <dbReference type="NCBI Taxonomy" id="1517983"/>
    <lineage>
        <taxon>Eukaryota</taxon>
        <taxon>Metazoa</taxon>
        <taxon>Chordata</taxon>
        <taxon>Craniata</taxon>
        <taxon>Vertebrata</taxon>
        <taxon>Euteleostomi</taxon>
        <taxon>Actinopterygii</taxon>
        <taxon>Neopterygii</taxon>
        <taxon>Teleostei</taxon>
        <taxon>Neoteleostei</taxon>
        <taxon>Acanthomorphata</taxon>
        <taxon>Ovalentaria</taxon>
        <taxon>Atherinomorphae</taxon>
        <taxon>Cyprinodontiformes</taxon>
        <taxon>Goodeidae</taxon>
        <taxon>Xenoophorus</taxon>
    </lineage>
</organism>
<accession>A0ABV0QFC6</accession>
<evidence type="ECO:0000313" key="3">
    <source>
        <dbReference type="Proteomes" id="UP001434883"/>
    </source>
</evidence>
<dbReference type="EMBL" id="JAHRIN010009014">
    <property type="protein sequence ID" value="MEQ2194202.1"/>
    <property type="molecule type" value="Genomic_DNA"/>
</dbReference>